<dbReference type="InterPro" id="IPR011051">
    <property type="entry name" value="RmlC_Cupin_sf"/>
</dbReference>
<feature type="binding site" evidence="2">
    <location>
        <position position="59"/>
    </location>
    <ligand>
        <name>Fe cation</name>
        <dbReference type="ChEBI" id="CHEBI:24875"/>
    </ligand>
</feature>
<protein>
    <submittedName>
        <fullName evidence="6">Pirin-like protein</fullName>
    </submittedName>
</protein>
<comment type="caution">
    <text evidence="6">The sequence shown here is derived from an EMBL/GenBank/DDBJ whole genome shotgun (WGS) entry which is preliminary data.</text>
</comment>
<dbReference type="PANTHER" id="PTHR13903">
    <property type="entry name" value="PIRIN-RELATED"/>
    <property type="match status" value="1"/>
</dbReference>
<dbReference type="PANTHER" id="PTHR13903:SF8">
    <property type="entry name" value="PIRIN"/>
    <property type="match status" value="1"/>
</dbReference>
<dbReference type="OrthoDB" id="9780903at2"/>
<dbReference type="Gene3D" id="2.60.120.10">
    <property type="entry name" value="Jelly Rolls"/>
    <property type="match status" value="2"/>
</dbReference>
<evidence type="ECO:0000259" key="4">
    <source>
        <dbReference type="Pfam" id="PF02678"/>
    </source>
</evidence>
<feature type="domain" description="Pirin N-terminal" evidence="4">
    <location>
        <begin position="22"/>
        <end position="121"/>
    </location>
</feature>
<dbReference type="CDD" id="cd02909">
    <property type="entry name" value="cupin_pirin_N"/>
    <property type="match status" value="1"/>
</dbReference>
<dbReference type="STRING" id="45067.Llan_2401"/>
<dbReference type="SUPFAM" id="SSF51182">
    <property type="entry name" value="RmlC-like cupins"/>
    <property type="match status" value="1"/>
</dbReference>
<feature type="binding site" evidence="2">
    <location>
        <position position="105"/>
    </location>
    <ligand>
        <name>Fe cation</name>
        <dbReference type="ChEBI" id="CHEBI:24875"/>
    </ligand>
</feature>
<comment type="cofactor">
    <cofactor evidence="2">
        <name>Fe cation</name>
        <dbReference type="ChEBI" id="CHEBI:24875"/>
    </cofactor>
    <text evidence="2">Binds 1 Fe cation per subunit.</text>
</comment>
<dbReference type="Pfam" id="PF02678">
    <property type="entry name" value="Pirin"/>
    <property type="match status" value="1"/>
</dbReference>
<evidence type="ECO:0000256" key="3">
    <source>
        <dbReference type="RuleBase" id="RU003457"/>
    </source>
</evidence>
<evidence type="ECO:0000313" key="6">
    <source>
        <dbReference type="EMBL" id="KTD18798.1"/>
    </source>
</evidence>
<accession>A0A0W0VF89</accession>
<dbReference type="InterPro" id="IPR014710">
    <property type="entry name" value="RmlC-like_jellyroll"/>
</dbReference>
<dbReference type="AlphaFoldDB" id="A0A0W0VF89"/>
<dbReference type="eggNOG" id="COG1741">
    <property type="taxonomic scope" value="Bacteria"/>
</dbReference>
<gene>
    <name evidence="6" type="ORF">Llan_2401</name>
</gene>
<proteinExistence type="inferred from homology"/>
<dbReference type="InterPro" id="IPR012093">
    <property type="entry name" value="Pirin"/>
</dbReference>
<dbReference type="PATRIC" id="fig|45067.4.peg.2521"/>
<name>A0A0W0VF89_9GAMM</name>
<keyword evidence="2" id="KW-0408">Iron</keyword>
<evidence type="ECO:0000256" key="1">
    <source>
        <dbReference type="ARBA" id="ARBA00008416"/>
    </source>
</evidence>
<dbReference type="GO" id="GO:0046872">
    <property type="term" value="F:metal ion binding"/>
    <property type="evidence" value="ECO:0007669"/>
    <property type="project" value="UniProtKB-KW"/>
</dbReference>
<dbReference type="Proteomes" id="UP000054869">
    <property type="component" value="Unassembled WGS sequence"/>
</dbReference>
<feature type="domain" description="Pirin C-terminal" evidence="5">
    <location>
        <begin position="178"/>
        <end position="276"/>
    </location>
</feature>
<evidence type="ECO:0000259" key="5">
    <source>
        <dbReference type="Pfam" id="PF05726"/>
    </source>
</evidence>
<comment type="similarity">
    <text evidence="1 3">Belongs to the pirin family.</text>
</comment>
<evidence type="ECO:0000313" key="7">
    <source>
        <dbReference type="Proteomes" id="UP000054869"/>
    </source>
</evidence>
<dbReference type="RefSeq" id="WP_028372506.1">
    <property type="nucleotide sequence ID" value="NZ_CAAAJD010000004.1"/>
</dbReference>
<dbReference type="EMBL" id="LNYI01000057">
    <property type="protein sequence ID" value="KTD18798.1"/>
    <property type="molecule type" value="Genomic_DNA"/>
</dbReference>
<keyword evidence="2" id="KW-0479">Metal-binding</keyword>
<feature type="binding site" evidence="2">
    <location>
        <position position="103"/>
    </location>
    <ligand>
        <name>Fe cation</name>
        <dbReference type="ChEBI" id="CHEBI:24875"/>
    </ligand>
</feature>
<feature type="binding site" evidence="2">
    <location>
        <position position="61"/>
    </location>
    <ligand>
        <name>Fe cation</name>
        <dbReference type="ChEBI" id="CHEBI:24875"/>
    </ligand>
</feature>
<organism evidence="6 7">
    <name type="scientific">Legionella lansingensis</name>
    <dbReference type="NCBI Taxonomy" id="45067"/>
    <lineage>
        <taxon>Bacteria</taxon>
        <taxon>Pseudomonadati</taxon>
        <taxon>Pseudomonadota</taxon>
        <taxon>Gammaproteobacteria</taxon>
        <taxon>Legionellales</taxon>
        <taxon>Legionellaceae</taxon>
        <taxon>Legionella</taxon>
    </lineage>
</organism>
<sequence length="276" mass="30914">MENIGVKQILTGTLIREGAGVKLHRYIGTTRRNDFDPILLLDYFDSDDPMDYIAGFPEHPHRGFETVTYLLDGQMEHQDNHGHQGILGPGDVQWMTAGRGIIHSEMPRQKEGRLRGLQLWLNLPSAKKLSTPRYQEFTDKQMPVEVQDSGISIKVIAGKTKKGTSAPIHDIATEPMFFDIHLPKKAAVYEEIPPSHQALLLVLAGEVSITGQVVPERTLAVLSPGEKLILQGAKEAHCLLIAAKRLKEPVAWLGPFVMNTQEEVMKALDDYRNHRF</sequence>
<keyword evidence="7" id="KW-1185">Reference proteome</keyword>
<dbReference type="CDD" id="cd02247">
    <property type="entry name" value="cupin_pirin_C"/>
    <property type="match status" value="1"/>
</dbReference>
<evidence type="ECO:0000256" key="2">
    <source>
        <dbReference type="PIRSR" id="PIRSR006232-1"/>
    </source>
</evidence>
<dbReference type="InterPro" id="IPR008778">
    <property type="entry name" value="Pirin_C_dom"/>
</dbReference>
<reference evidence="6 7" key="1">
    <citation type="submission" date="2015-11" db="EMBL/GenBank/DDBJ databases">
        <title>Genomic analysis of 38 Legionella species identifies large and diverse effector repertoires.</title>
        <authorList>
            <person name="Burstein D."/>
            <person name="Amaro F."/>
            <person name="Zusman T."/>
            <person name="Lifshitz Z."/>
            <person name="Cohen O."/>
            <person name="Gilbert J.A."/>
            <person name="Pupko T."/>
            <person name="Shuman H.A."/>
            <person name="Segal G."/>
        </authorList>
    </citation>
    <scope>NUCLEOTIDE SEQUENCE [LARGE SCALE GENOMIC DNA]</scope>
    <source>
        <strain evidence="6 7">ATCC 49751</strain>
    </source>
</reference>
<dbReference type="PIRSF" id="PIRSF006232">
    <property type="entry name" value="Pirin"/>
    <property type="match status" value="1"/>
</dbReference>
<dbReference type="Pfam" id="PF05726">
    <property type="entry name" value="Pirin_C"/>
    <property type="match status" value="1"/>
</dbReference>
<dbReference type="InterPro" id="IPR003829">
    <property type="entry name" value="Pirin_N_dom"/>
</dbReference>